<evidence type="ECO:0000256" key="2">
    <source>
        <dbReference type="ARBA" id="ARBA00009881"/>
    </source>
</evidence>
<comment type="caution">
    <text evidence="7">The sequence shown here is derived from an EMBL/GenBank/DDBJ whole genome shotgun (WGS) entry which is preliminary data.</text>
</comment>
<keyword evidence="6 7" id="KW-0503">Monooxygenase</keyword>
<dbReference type="PANTHER" id="PTHR42747">
    <property type="entry name" value="NITRONATE MONOOXYGENASE-RELATED"/>
    <property type="match status" value="1"/>
</dbReference>
<evidence type="ECO:0000313" key="8">
    <source>
        <dbReference type="Proteomes" id="UP001151699"/>
    </source>
</evidence>
<keyword evidence="4" id="KW-0288">FMN</keyword>
<evidence type="ECO:0000256" key="5">
    <source>
        <dbReference type="ARBA" id="ARBA00023002"/>
    </source>
</evidence>
<dbReference type="OrthoDB" id="10265891at2759"/>
<dbReference type="CDD" id="cd04730">
    <property type="entry name" value="NPD_like"/>
    <property type="match status" value="1"/>
</dbReference>
<dbReference type="PROSITE" id="PS51257">
    <property type="entry name" value="PROKAR_LIPOPROTEIN"/>
    <property type="match status" value="1"/>
</dbReference>
<dbReference type="PANTHER" id="PTHR42747:SF3">
    <property type="entry name" value="NITRONATE MONOOXYGENASE-RELATED"/>
    <property type="match status" value="1"/>
</dbReference>
<dbReference type="Proteomes" id="UP001151699">
    <property type="component" value="Unassembled WGS sequence"/>
</dbReference>
<evidence type="ECO:0000256" key="6">
    <source>
        <dbReference type="ARBA" id="ARBA00023033"/>
    </source>
</evidence>
<comment type="cofactor">
    <cofactor evidence="1">
        <name>FMN</name>
        <dbReference type="ChEBI" id="CHEBI:58210"/>
    </cofactor>
</comment>
<keyword evidence="3" id="KW-0285">Flavoprotein</keyword>
<dbReference type="EMBL" id="WJQU01002037">
    <property type="protein sequence ID" value="KAJ6633408.1"/>
    <property type="molecule type" value="Genomic_DNA"/>
</dbReference>
<dbReference type="Pfam" id="PF03060">
    <property type="entry name" value="NMO"/>
    <property type="match status" value="2"/>
</dbReference>
<dbReference type="GO" id="GO:0018580">
    <property type="term" value="F:nitronate monooxygenase activity"/>
    <property type="evidence" value="ECO:0007669"/>
    <property type="project" value="InterPro"/>
</dbReference>
<keyword evidence="5" id="KW-0560">Oxidoreductase</keyword>
<evidence type="ECO:0000256" key="4">
    <source>
        <dbReference type="ARBA" id="ARBA00022643"/>
    </source>
</evidence>
<dbReference type="AlphaFoldDB" id="A0A9Q0RTR3"/>
<organism evidence="7 8">
    <name type="scientific">Pseudolycoriella hygida</name>
    <dbReference type="NCBI Taxonomy" id="35572"/>
    <lineage>
        <taxon>Eukaryota</taxon>
        <taxon>Metazoa</taxon>
        <taxon>Ecdysozoa</taxon>
        <taxon>Arthropoda</taxon>
        <taxon>Hexapoda</taxon>
        <taxon>Insecta</taxon>
        <taxon>Pterygota</taxon>
        <taxon>Neoptera</taxon>
        <taxon>Endopterygota</taxon>
        <taxon>Diptera</taxon>
        <taxon>Nematocera</taxon>
        <taxon>Sciaroidea</taxon>
        <taxon>Sciaridae</taxon>
        <taxon>Pseudolycoriella</taxon>
    </lineage>
</organism>
<gene>
    <name evidence="7" type="ORF">Bhyg_15873</name>
</gene>
<keyword evidence="8" id="KW-1185">Reference proteome</keyword>
<dbReference type="Gene3D" id="3.20.20.70">
    <property type="entry name" value="Aldolase class I"/>
    <property type="match status" value="1"/>
</dbReference>
<evidence type="ECO:0000313" key="7">
    <source>
        <dbReference type="EMBL" id="KAJ6633408.1"/>
    </source>
</evidence>
<dbReference type="SUPFAM" id="SSF51412">
    <property type="entry name" value="Inosine monophosphate dehydrogenase (IMPDH)"/>
    <property type="match status" value="1"/>
</dbReference>
<protein>
    <submittedName>
        <fullName evidence="7">Nitronate monooxygenase</fullName>
    </submittedName>
</protein>
<dbReference type="InterPro" id="IPR013785">
    <property type="entry name" value="Aldolase_TIM"/>
</dbReference>
<accession>A0A9Q0RTR3</accession>
<evidence type="ECO:0000256" key="3">
    <source>
        <dbReference type="ARBA" id="ARBA00022630"/>
    </source>
</evidence>
<proteinExistence type="inferred from homology"/>
<sequence>MTLHRAYQTSFTTLFGCSKPFLGGPMAGFTTDEMVIETCNAGGIGSLAAGRMQPNAIRQSFQKIASKTNAPFAVNLFIPTTPENTLVEEPETRRKVQEVVNIVAEKLGDTDTPPTEAPKQPDYSEQIETVLELKPSILSWTFGIPSEDIIRRAKKLGIKLIGTATSLPEAIALKNAGVDAITIQGSEAGGHRGSFLTSDKYTIDNNTTGLISLLTLVRQVIPSSIPLIAAGGIVDKSSANAAFICGASAVQCGTALLVSDESTLIPNVHKELLLAPYKLRQRLSSSDQNVTLEEAVEAYKLTGMTRAYTGKPARSIYTEFMKLMRDKVSNDTLPWTIQDKLTAPVLKQAAAAEQWQYMTLWAGQSYGSCEPGSVKEIISRIIDDTE</sequence>
<evidence type="ECO:0000256" key="1">
    <source>
        <dbReference type="ARBA" id="ARBA00001917"/>
    </source>
</evidence>
<comment type="similarity">
    <text evidence="2">Belongs to the nitronate monooxygenase family. NMO class I subfamily.</text>
</comment>
<name>A0A9Q0RTR3_9DIPT</name>
<reference evidence="7" key="1">
    <citation type="submission" date="2022-07" db="EMBL/GenBank/DDBJ databases">
        <authorList>
            <person name="Trinca V."/>
            <person name="Uliana J.V.C."/>
            <person name="Torres T.T."/>
            <person name="Ward R.J."/>
            <person name="Monesi N."/>
        </authorList>
    </citation>
    <scope>NUCLEOTIDE SEQUENCE</scope>
    <source>
        <strain evidence="7">HSMRA1968</strain>
        <tissue evidence="7">Whole embryos</tissue>
    </source>
</reference>
<dbReference type="InterPro" id="IPR004136">
    <property type="entry name" value="NMO"/>
</dbReference>